<gene>
    <name evidence="2" type="ORF">A2V49_00450</name>
</gene>
<comment type="subcellular location">
    <subcellularLocation>
        <location evidence="1">Cell membrane</location>
        <topology evidence="1">Peripheral membrane protein</topology>
        <orientation evidence="1">Cytoplasmic side</orientation>
    </subcellularLocation>
</comment>
<evidence type="ECO:0000313" key="3">
    <source>
        <dbReference type="Proteomes" id="UP000178615"/>
    </source>
</evidence>
<proteinExistence type="inferred from homology"/>
<protein>
    <recommendedName>
        <fullName evidence="1">Putative membrane protein insertion efficiency factor</fullName>
    </recommendedName>
</protein>
<name>A0A1F4UNM5_UNCKA</name>
<accession>A0A1F4UNM5</accession>
<dbReference type="Proteomes" id="UP000178615">
    <property type="component" value="Unassembled WGS sequence"/>
</dbReference>
<evidence type="ECO:0000313" key="2">
    <source>
        <dbReference type="EMBL" id="OGC46506.1"/>
    </source>
</evidence>
<dbReference type="AlphaFoldDB" id="A0A1F4UNM5"/>
<evidence type="ECO:0000256" key="1">
    <source>
        <dbReference type="HAMAP-Rule" id="MF_00386"/>
    </source>
</evidence>
<dbReference type="EMBL" id="MEUV01000001">
    <property type="protein sequence ID" value="OGC46506.1"/>
    <property type="molecule type" value="Genomic_DNA"/>
</dbReference>
<dbReference type="NCBIfam" id="TIGR00278">
    <property type="entry name" value="membrane protein insertion efficiency factor YidD"/>
    <property type="match status" value="1"/>
</dbReference>
<dbReference type="PANTHER" id="PTHR33383:SF1">
    <property type="entry name" value="MEMBRANE PROTEIN INSERTION EFFICIENCY FACTOR-RELATED"/>
    <property type="match status" value="1"/>
</dbReference>
<dbReference type="GO" id="GO:0005886">
    <property type="term" value="C:plasma membrane"/>
    <property type="evidence" value="ECO:0007669"/>
    <property type="project" value="UniProtKB-SubCell"/>
</dbReference>
<dbReference type="HAMAP" id="MF_00386">
    <property type="entry name" value="UPF0161_YidD"/>
    <property type="match status" value="1"/>
</dbReference>
<keyword evidence="1" id="KW-1003">Cell membrane</keyword>
<dbReference type="InterPro" id="IPR002696">
    <property type="entry name" value="Membr_insert_effic_factor_YidD"/>
</dbReference>
<dbReference type="SMART" id="SM01234">
    <property type="entry name" value="Haemolytic"/>
    <property type="match status" value="1"/>
</dbReference>
<dbReference type="PANTHER" id="PTHR33383">
    <property type="entry name" value="MEMBRANE PROTEIN INSERTION EFFICIENCY FACTOR-RELATED"/>
    <property type="match status" value="1"/>
</dbReference>
<reference evidence="2 3" key="1">
    <citation type="journal article" date="2016" name="Nat. Commun.">
        <title>Thousands of microbial genomes shed light on interconnected biogeochemical processes in an aquifer system.</title>
        <authorList>
            <person name="Anantharaman K."/>
            <person name="Brown C.T."/>
            <person name="Hug L.A."/>
            <person name="Sharon I."/>
            <person name="Castelle C.J."/>
            <person name="Probst A.J."/>
            <person name="Thomas B.C."/>
            <person name="Singh A."/>
            <person name="Wilkins M.J."/>
            <person name="Karaoz U."/>
            <person name="Brodie E.L."/>
            <person name="Williams K.H."/>
            <person name="Hubbard S.S."/>
            <person name="Banfield J.F."/>
        </authorList>
    </citation>
    <scope>NUCLEOTIDE SEQUENCE [LARGE SCALE GENOMIC DNA]</scope>
</reference>
<sequence>MKKLVLMLITFYQKFLSPENYGLQICRFEPSCSKYTYRAIEKYGVLKGSLMGVYRVVRCNPFNKGGLDPVK</sequence>
<comment type="similarity">
    <text evidence="1">Belongs to the UPF0161 family.</text>
</comment>
<keyword evidence="1" id="KW-0472">Membrane</keyword>
<comment type="function">
    <text evidence="1">Could be involved in insertion of integral membrane proteins into the membrane.</text>
</comment>
<dbReference type="Pfam" id="PF01809">
    <property type="entry name" value="YidD"/>
    <property type="match status" value="1"/>
</dbReference>
<organism evidence="2 3">
    <name type="scientific">candidate division WWE3 bacterium RBG_19FT_COMBO_34_6</name>
    <dbReference type="NCBI Taxonomy" id="1802612"/>
    <lineage>
        <taxon>Bacteria</taxon>
        <taxon>Katanobacteria</taxon>
    </lineage>
</organism>
<comment type="caution">
    <text evidence="2">The sequence shown here is derived from an EMBL/GenBank/DDBJ whole genome shotgun (WGS) entry which is preliminary data.</text>
</comment>